<keyword evidence="2" id="KW-0285">Flavoprotein</keyword>
<keyword evidence="8" id="KW-1185">Reference proteome</keyword>
<comment type="similarity">
    <text evidence="1">Belongs to the paxM FAD-dependent monooxygenase family.</text>
</comment>
<dbReference type="STRING" id="93625.A0A409WKG3"/>
<dbReference type="Gene3D" id="3.50.50.60">
    <property type="entry name" value="FAD/NAD(P)-binding domain"/>
    <property type="match status" value="1"/>
</dbReference>
<dbReference type="GO" id="GO:0004497">
    <property type="term" value="F:monooxygenase activity"/>
    <property type="evidence" value="ECO:0007669"/>
    <property type="project" value="UniProtKB-KW"/>
</dbReference>
<sequence length="476" mass="53538">MAFFSLGNEVNAETCLKIVIIGGGLAGLAIAYALKRAGHDVAIVEKRNGKLQSMGITQSPPNMTKILYRWGLKPFLDRMAGKCGSLILRNGRKEELVGIMQFDEDFLSDQLVEYLFIRTQALEDVLQKMVDDERVDVVSANVIDLQTSSETATLTIDDGRVLSADFVICADGYDSTFKHLVTEVEDERSASSTKAHLAITFILPLEVVVREEALPGLIMDPKNWNVWVGPGFILHANFSDGGKYVSVTMTSDYTKNVLPGDQTWDSRPLEYWGIDLEMFEPRVKKLLSLTKSASSRVFMTRPISDNLVCKNSKVVLVGDAAHPILPGGNQHIGLAIEEAETLRCIFSRIRHRNQIPDFLAAYEEIRQPRTAYVIQYESGMHTMLKMPDGLEQDERNAMLKQVMADGDWDHMDEDNFRAIFGEELNQYSHDATEQVEDWWTKWGAVISKNVEQREADHTKCNISYSGEVTFSQRSLL</sequence>
<comment type="caution">
    <text evidence="7">The sequence shown here is derived from an EMBL/GenBank/DDBJ whole genome shotgun (WGS) entry which is preliminary data.</text>
</comment>
<dbReference type="Proteomes" id="UP000283269">
    <property type="component" value="Unassembled WGS sequence"/>
</dbReference>
<dbReference type="OrthoDB" id="1878542at2759"/>
<dbReference type="InterPro" id="IPR050493">
    <property type="entry name" value="FAD-dep_Monooxygenase_BioMet"/>
</dbReference>
<keyword evidence="3" id="KW-0274">FAD</keyword>
<dbReference type="PANTHER" id="PTHR13789:SF306">
    <property type="entry name" value="HYDROXYLASE, PUTATIVE-RELATED"/>
    <property type="match status" value="1"/>
</dbReference>
<evidence type="ECO:0000256" key="2">
    <source>
        <dbReference type="ARBA" id="ARBA00022630"/>
    </source>
</evidence>
<dbReference type="AlphaFoldDB" id="A0A409WKG3"/>
<dbReference type="PANTHER" id="PTHR13789">
    <property type="entry name" value="MONOOXYGENASE"/>
    <property type="match status" value="1"/>
</dbReference>
<gene>
    <name evidence="7" type="ORF">CVT25_002333</name>
</gene>
<organism evidence="7 8">
    <name type="scientific">Psilocybe cyanescens</name>
    <dbReference type="NCBI Taxonomy" id="93625"/>
    <lineage>
        <taxon>Eukaryota</taxon>
        <taxon>Fungi</taxon>
        <taxon>Dikarya</taxon>
        <taxon>Basidiomycota</taxon>
        <taxon>Agaricomycotina</taxon>
        <taxon>Agaricomycetes</taxon>
        <taxon>Agaricomycetidae</taxon>
        <taxon>Agaricales</taxon>
        <taxon>Agaricineae</taxon>
        <taxon>Strophariaceae</taxon>
        <taxon>Psilocybe</taxon>
    </lineage>
</organism>
<evidence type="ECO:0000256" key="3">
    <source>
        <dbReference type="ARBA" id="ARBA00022827"/>
    </source>
</evidence>
<dbReference type="InterPro" id="IPR002938">
    <property type="entry name" value="FAD-bd"/>
</dbReference>
<evidence type="ECO:0000256" key="5">
    <source>
        <dbReference type="ARBA" id="ARBA00023033"/>
    </source>
</evidence>
<evidence type="ECO:0000259" key="6">
    <source>
        <dbReference type="Pfam" id="PF01494"/>
    </source>
</evidence>
<evidence type="ECO:0000256" key="1">
    <source>
        <dbReference type="ARBA" id="ARBA00007992"/>
    </source>
</evidence>
<evidence type="ECO:0000256" key="4">
    <source>
        <dbReference type="ARBA" id="ARBA00023002"/>
    </source>
</evidence>
<evidence type="ECO:0000313" key="7">
    <source>
        <dbReference type="EMBL" id="PPQ79024.1"/>
    </source>
</evidence>
<accession>A0A409WKG3</accession>
<evidence type="ECO:0000313" key="8">
    <source>
        <dbReference type="Proteomes" id="UP000283269"/>
    </source>
</evidence>
<name>A0A409WKG3_PSICY</name>
<dbReference type="InParanoid" id="A0A409WKG3"/>
<keyword evidence="5" id="KW-0503">Monooxygenase</keyword>
<dbReference type="PRINTS" id="PR00420">
    <property type="entry name" value="RNGMNOXGNASE"/>
</dbReference>
<keyword evidence="4" id="KW-0560">Oxidoreductase</keyword>
<dbReference type="Pfam" id="PF01494">
    <property type="entry name" value="FAD_binding_3"/>
    <property type="match status" value="1"/>
</dbReference>
<feature type="domain" description="FAD-binding" evidence="6">
    <location>
        <begin position="17"/>
        <end position="375"/>
    </location>
</feature>
<protein>
    <recommendedName>
        <fullName evidence="6">FAD-binding domain-containing protein</fullName>
    </recommendedName>
</protein>
<dbReference type="EMBL" id="NHYD01003395">
    <property type="protein sequence ID" value="PPQ79024.1"/>
    <property type="molecule type" value="Genomic_DNA"/>
</dbReference>
<reference evidence="7 8" key="1">
    <citation type="journal article" date="2018" name="Evol. Lett.">
        <title>Horizontal gene cluster transfer increased hallucinogenic mushroom diversity.</title>
        <authorList>
            <person name="Reynolds H.T."/>
            <person name="Vijayakumar V."/>
            <person name="Gluck-Thaler E."/>
            <person name="Korotkin H.B."/>
            <person name="Matheny P.B."/>
            <person name="Slot J.C."/>
        </authorList>
    </citation>
    <scope>NUCLEOTIDE SEQUENCE [LARGE SCALE GENOMIC DNA]</scope>
    <source>
        <strain evidence="7 8">2631</strain>
    </source>
</reference>
<dbReference type="InterPro" id="IPR036188">
    <property type="entry name" value="FAD/NAD-bd_sf"/>
</dbReference>
<proteinExistence type="inferred from homology"/>
<dbReference type="GO" id="GO:0071949">
    <property type="term" value="F:FAD binding"/>
    <property type="evidence" value="ECO:0007669"/>
    <property type="project" value="InterPro"/>
</dbReference>
<dbReference type="SUPFAM" id="SSF51905">
    <property type="entry name" value="FAD/NAD(P)-binding domain"/>
    <property type="match status" value="1"/>
</dbReference>